<dbReference type="EMBL" id="MW030591">
    <property type="protein sequence ID" value="QPI16657.1"/>
    <property type="molecule type" value="Genomic_DNA"/>
</dbReference>
<evidence type="ECO:0000313" key="1">
    <source>
        <dbReference type="EMBL" id="QPI16657.1"/>
    </source>
</evidence>
<gene>
    <name evidence="1" type="ORF">NIOZUU159_00150</name>
</gene>
<name>A0A7S9ST14_9VIRU</name>
<reference evidence="1" key="1">
    <citation type="submission" date="2020-08" db="EMBL/GenBank/DDBJ databases">
        <title>Bridging the membrane lipid divide: bacteria of the FCB group superphylum have the potential to synthesize archaeal ether lipids.</title>
        <authorList>
            <person name="Villanueva L."/>
            <person name="von Meijenfeldt F.A.B."/>
            <person name="Westbye A.B."/>
            <person name="Yadav S."/>
            <person name="Hopmans E.C."/>
            <person name="Dutilh B.E."/>
            <person name="Sinninghe Damste J.S."/>
        </authorList>
    </citation>
    <scope>NUCLEOTIDE SEQUENCE</scope>
    <source>
        <strain evidence="1">NIOZ-UU159</strain>
    </source>
</reference>
<organism evidence="1">
    <name type="scientific">Virus NIOZ-UU159</name>
    <dbReference type="NCBI Taxonomy" id="2763270"/>
    <lineage>
        <taxon>Viruses</taxon>
    </lineage>
</organism>
<sequence>MKLNLLYDELYDIILNKNDDLIKMLSFESSTNRSLVAAFEGIYNTIKIIILNNKFDIAIDEYFNNGTSKKILLKKNNVNIIINYNLNESENIFTIITLYCNNINY</sequence>
<proteinExistence type="predicted"/>
<accession>A0A7S9ST14</accession>
<protein>
    <submittedName>
        <fullName evidence="1">Uncharacterized protein</fullName>
    </submittedName>
</protein>